<dbReference type="GO" id="GO:0004852">
    <property type="term" value="F:uroporphyrinogen-III synthase activity"/>
    <property type="evidence" value="ECO:0007669"/>
    <property type="project" value="UniProtKB-EC"/>
</dbReference>
<protein>
    <submittedName>
        <fullName evidence="2">Uroporphyrinogen-III synthase</fullName>
        <ecNumber evidence="2">4.2.1.75</ecNumber>
    </submittedName>
</protein>
<organism evidence="2 3">
    <name type="scientific">Saccharopolyspora griseoalba</name>
    <dbReference type="NCBI Taxonomy" id="1431848"/>
    <lineage>
        <taxon>Bacteria</taxon>
        <taxon>Bacillati</taxon>
        <taxon>Actinomycetota</taxon>
        <taxon>Actinomycetes</taxon>
        <taxon>Pseudonocardiales</taxon>
        <taxon>Pseudonocardiaceae</taxon>
        <taxon>Saccharopolyspora</taxon>
    </lineage>
</organism>
<sequence length="270" mass="29004">MQDVLSGYTIGITAERKAEELGEVLRRRGARVLFGAAMHTVPLPEDGELAAVTEQVLSAPVDHAIAITGVGFRGWFEAADANGAGDRLREHLASARVVARGAKARGAVRGVGLREEWTSPNEESAEILEHLLERDLTGERVVLQVHGDPMLDFRDRLAEAGAEVVPVTVYRWTDPVDLGALDRLIDAVVAGEVHALPFTSAPAAANFLARADRTGRGEVLREALREKVFIACVGPVTAAPIAREGLPHATPDRSRTAALVRLVEDHFARA</sequence>
<dbReference type="EC" id="4.2.1.75" evidence="2"/>
<dbReference type="SUPFAM" id="SSF69618">
    <property type="entry name" value="HemD-like"/>
    <property type="match status" value="1"/>
</dbReference>
<dbReference type="PANTHER" id="PTHR40082:SF1">
    <property type="entry name" value="BLR5956 PROTEIN"/>
    <property type="match status" value="1"/>
</dbReference>
<feature type="domain" description="Tetrapyrrole biosynthesis uroporphyrinogen III synthase" evidence="1">
    <location>
        <begin position="20"/>
        <end position="260"/>
    </location>
</feature>
<comment type="caution">
    <text evidence="2">The sequence shown here is derived from an EMBL/GenBank/DDBJ whole genome shotgun (WGS) entry which is preliminary data.</text>
</comment>
<dbReference type="CDD" id="cd06578">
    <property type="entry name" value="HemD"/>
    <property type="match status" value="1"/>
</dbReference>
<dbReference type="Pfam" id="PF02602">
    <property type="entry name" value="HEM4"/>
    <property type="match status" value="1"/>
</dbReference>
<dbReference type="PANTHER" id="PTHR40082">
    <property type="entry name" value="BLR5956 PROTEIN"/>
    <property type="match status" value="1"/>
</dbReference>
<keyword evidence="2" id="KW-0456">Lyase</keyword>
<dbReference type="NCBIfam" id="NF005568">
    <property type="entry name" value="PRK07239.1"/>
    <property type="match status" value="1"/>
</dbReference>
<dbReference type="InterPro" id="IPR039793">
    <property type="entry name" value="UROS/Hem4"/>
</dbReference>
<evidence type="ECO:0000313" key="3">
    <source>
        <dbReference type="Proteomes" id="UP001596504"/>
    </source>
</evidence>
<dbReference type="InterPro" id="IPR036108">
    <property type="entry name" value="4pyrrol_syn_uPrphyn_synt_sf"/>
</dbReference>
<name>A0ABW2LNG1_9PSEU</name>
<accession>A0ABW2LNG1</accession>
<dbReference type="RefSeq" id="WP_380669759.1">
    <property type="nucleotide sequence ID" value="NZ_JBHTCJ010000008.1"/>
</dbReference>
<proteinExistence type="predicted"/>
<evidence type="ECO:0000313" key="2">
    <source>
        <dbReference type="EMBL" id="MFC7343151.1"/>
    </source>
</evidence>
<dbReference type="Gene3D" id="3.40.50.10090">
    <property type="match status" value="2"/>
</dbReference>
<dbReference type="Proteomes" id="UP001596504">
    <property type="component" value="Unassembled WGS sequence"/>
</dbReference>
<evidence type="ECO:0000259" key="1">
    <source>
        <dbReference type="Pfam" id="PF02602"/>
    </source>
</evidence>
<dbReference type="InterPro" id="IPR003754">
    <property type="entry name" value="4pyrrol_synth_uPrphyn_synth"/>
</dbReference>
<reference evidence="3" key="1">
    <citation type="journal article" date="2019" name="Int. J. Syst. Evol. Microbiol.">
        <title>The Global Catalogue of Microorganisms (GCM) 10K type strain sequencing project: providing services to taxonomists for standard genome sequencing and annotation.</title>
        <authorList>
            <consortium name="The Broad Institute Genomics Platform"/>
            <consortium name="The Broad Institute Genome Sequencing Center for Infectious Disease"/>
            <person name="Wu L."/>
            <person name="Ma J."/>
        </authorList>
    </citation>
    <scope>NUCLEOTIDE SEQUENCE [LARGE SCALE GENOMIC DNA]</scope>
    <source>
        <strain evidence="3">WLHS5</strain>
    </source>
</reference>
<dbReference type="EMBL" id="JBHTCJ010000008">
    <property type="protein sequence ID" value="MFC7343151.1"/>
    <property type="molecule type" value="Genomic_DNA"/>
</dbReference>
<gene>
    <name evidence="2" type="ORF">ACFQRI_17260</name>
</gene>
<keyword evidence="3" id="KW-1185">Reference proteome</keyword>